<dbReference type="PATRIC" id="fig|388467.6.peg.689"/>
<feature type="transmembrane region" description="Helical" evidence="8">
    <location>
        <begin position="119"/>
        <end position="143"/>
    </location>
</feature>
<keyword evidence="7 8" id="KW-0472">Membrane</keyword>
<proteinExistence type="inferred from homology"/>
<keyword evidence="4" id="KW-1003">Cell membrane</keyword>
<sequence length="289" mass="31870">MNIKTLDNFIHTWGETGLKIQATLVFSFLYLPILILIIYSFNDSRFNSNWTGFTLKWYQKLFSGLTESTADISTQSLWDSLQNSLIIAIASTLIASILGTMVALALERFRFPGSKLLEALLLLPIIIPEITLGVSLLVFFTLVFRILENLTGIHLTLGLPSVIISHATFSIAFITITVRARLSDLDPALEEAALDLGANEWKTFWRITFPLIFPAILSGALLAFTISLDDFVVTFFTTGVGATTLPLFVYGMIKLSVSPVINAISTLMLLASLFLVISSLKLQDGVKVK</sequence>
<dbReference type="Proteomes" id="UP000027395">
    <property type="component" value="Chromosome"/>
</dbReference>
<gene>
    <name evidence="10" type="primary">potC</name>
    <name evidence="10" type="ORF">A19Y_0749</name>
</gene>
<feature type="domain" description="ABC transmembrane type-1" evidence="9">
    <location>
        <begin position="81"/>
        <end position="279"/>
    </location>
</feature>
<evidence type="ECO:0000256" key="3">
    <source>
        <dbReference type="ARBA" id="ARBA00022448"/>
    </source>
</evidence>
<dbReference type="InterPro" id="IPR000515">
    <property type="entry name" value="MetI-like"/>
</dbReference>
<feature type="transmembrane region" description="Helical" evidence="8">
    <location>
        <begin position="260"/>
        <end position="280"/>
    </location>
</feature>
<dbReference type="EMBL" id="CM002803">
    <property type="protein sequence ID" value="KEI65915.1"/>
    <property type="molecule type" value="Genomic_DNA"/>
</dbReference>
<name>A0A073CPJ6_PLAA1</name>
<evidence type="ECO:0000256" key="4">
    <source>
        <dbReference type="ARBA" id="ARBA00022475"/>
    </source>
</evidence>
<evidence type="ECO:0000256" key="2">
    <source>
        <dbReference type="ARBA" id="ARBA00007069"/>
    </source>
</evidence>
<evidence type="ECO:0000256" key="8">
    <source>
        <dbReference type="RuleBase" id="RU363032"/>
    </source>
</evidence>
<dbReference type="InterPro" id="IPR051789">
    <property type="entry name" value="Bact_Polyamine_Transport"/>
</dbReference>
<evidence type="ECO:0000313" key="11">
    <source>
        <dbReference type="Proteomes" id="UP000027395"/>
    </source>
</evidence>
<dbReference type="SUPFAM" id="SSF161098">
    <property type="entry name" value="MetI-like"/>
    <property type="match status" value="1"/>
</dbReference>
<feature type="transmembrane region" description="Helical" evidence="8">
    <location>
        <begin position="232"/>
        <end position="253"/>
    </location>
</feature>
<accession>A0A073CPJ6</accession>
<dbReference type="Pfam" id="PF00528">
    <property type="entry name" value="BPD_transp_1"/>
    <property type="match status" value="1"/>
</dbReference>
<evidence type="ECO:0000256" key="1">
    <source>
        <dbReference type="ARBA" id="ARBA00004651"/>
    </source>
</evidence>
<dbReference type="InterPro" id="IPR035906">
    <property type="entry name" value="MetI-like_sf"/>
</dbReference>
<dbReference type="HOGENOM" id="CLU_016047_3_0_3"/>
<keyword evidence="3 8" id="KW-0813">Transport</keyword>
<dbReference type="RefSeq" id="WP_042152139.1">
    <property type="nucleotide sequence ID" value="NZ_CM002803.1"/>
</dbReference>
<dbReference type="STRING" id="388467.A19Y_0749"/>
<evidence type="ECO:0000256" key="5">
    <source>
        <dbReference type="ARBA" id="ARBA00022692"/>
    </source>
</evidence>
<keyword evidence="11" id="KW-1185">Reference proteome</keyword>
<dbReference type="PANTHER" id="PTHR43848">
    <property type="entry name" value="PUTRESCINE TRANSPORT SYSTEM PERMEASE PROTEIN POTI"/>
    <property type="match status" value="1"/>
</dbReference>
<keyword evidence="5 8" id="KW-0812">Transmembrane</keyword>
<evidence type="ECO:0000256" key="6">
    <source>
        <dbReference type="ARBA" id="ARBA00022989"/>
    </source>
</evidence>
<feature type="transmembrane region" description="Helical" evidence="8">
    <location>
        <begin position="20"/>
        <end position="41"/>
    </location>
</feature>
<feature type="transmembrane region" description="Helical" evidence="8">
    <location>
        <begin position="85"/>
        <end position="107"/>
    </location>
</feature>
<dbReference type="PANTHER" id="PTHR43848:SF2">
    <property type="entry name" value="PUTRESCINE TRANSPORT SYSTEM PERMEASE PROTEIN POTI"/>
    <property type="match status" value="1"/>
</dbReference>
<dbReference type="AlphaFoldDB" id="A0A073CPJ6"/>
<evidence type="ECO:0000313" key="10">
    <source>
        <dbReference type="EMBL" id="KEI65915.1"/>
    </source>
</evidence>
<evidence type="ECO:0000256" key="7">
    <source>
        <dbReference type="ARBA" id="ARBA00023136"/>
    </source>
</evidence>
<protein>
    <submittedName>
        <fullName evidence="10">PotC</fullName>
    </submittedName>
</protein>
<dbReference type="eggNOG" id="COG1177">
    <property type="taxonomic scope" value="Bacteria"/>
</dbReference>
<keyword evidence="6 8" id="KW-1133">Transmembrane helix</keyword>
<dbReference type="GO" id="GO:0005886">
    <property type="term" value="C:plasma membrane"/>
    <property type="evidence" value="ECO:0007669"/>
    <property type="project" value="UniProtKB-SubCell"/>
</dbReference>
<dbReference type="CDD" id="cd06261">
    <property type="entry name" value="TM_PBP2"/>
    <property type="match status" value="1"/>
</dbReference>
<feature type="transmembrane region" description="Helical" evidence="8">
    <location>
        <begin position="163"/>
        <end position="182"/>
    </location>
</feature>
<dbReference type="PROSITE" id="PS50928">
    <property type="entry name" value="ABC_TM1"/>
    <property type="match status" value="1"/>
</dbReference>
<dbReference type="GO" id="GO:0055085">
    <property type="term" value="P:transmembrane transport"/>
    <property type="evidence" value="ECO:0007669"/>
    <property type="project" value="InterPro"/>
</dbReference>
<feature type="transmembrane region" description="Helical" evidence="8">
    <location>
        <begin position="203"/>
        <end position="226"/>
    </location>
</feature>
<dbReference type="GeneID" id="77287001"/>
<comment type="subcellular location">
    <subcellularLocation>
        <location evidence="1 8">Cell membrane</location>
        <topology evidence="1 8">Multi-pass membrane protein</topology>
    </subcellularLocation>
</comment>
<dbReference type="Gene3D" id="1.10.3720.10">
    <property type="entry name" value="MetI-like"/>
    <property type="match status" value="1"/>
</dbReference>
<comment type="similarity">
    <text evidence="2">Belongs to the binding-protein-dependent transport system permease family. CysTW subfamily.</text>
</comment>
<reference evidence="10 11" key="1">
    <citation type="journal article" date="2014" name="Appl. Environ. Microbiol.">
        <title>Elucidation of insertion elements encoded on plasmids and in vitro construction of shuttle vectors from the toxic cyanobacterium Planktothrix.</title>
        <authorList>
            <person name="Christiansen G."/>
            <person name="Goesmann A."/>
            <person name="Kurmayer R."/>
        </authorList>
    </citation>
    <scope>NUCLEOTIDE SEQUENCE [LARGE SCALE GENOMIC DNA]</scope>
    <source>
        <strain evidence="10 11">NIVA-CYA 126/8</strain>
    </source>
</reference>
<organism evidence="10 11">
    <name type="scientific">Planktothrix agardhii (strain NIVA-CYA 126/8)</name>
    <dbReference type="NCBI Taxonomy" id="388467"/>
    <lineage>
        <taxon>Bacteria</taxon>
        <taxon>Bacillati</taxon>
        <taxon>Cyanobacteriota</taxon>
        <taxon>Cyanophyceae</taxon>
        <taxon>Oscillatoriophycideae</taxon>
        <taxon>Oscillatoriales</taxon>
        <taxon>Microcoleaceae</taxon>
        <taxon>Planktothrix</taxon>
    </lineage>
</organism>
<evidence type="ECO:0000259" key="9">
    <source>
        <dbReference type="PROSITE" id="PS50928"/>
    </source>
</evidence>